<dbReference type="OrthoDB" id="9787293at2"/>
<sequence>MSATCIVYVSYNGIDEPLVASQVLAYLRELGNQGYRFRLLTFERRAWTPGQVAERRAQLPENIEWTPLTSGLRPRALRDLSLFVQCITGIRRALDDGAQIVHARSFVPALAARLLKARRPLRLLFDIRGFWIDEKAYKRTLREDGPAHRLGNALEGWAYRGSDHIVCLSEAARREITALPMFANDAPPPMTTIPTCVDLAHFSPSRAMPDSHAPLTVGYLGSFGDTYLPHQIFRFFSLLRDHFHDARLHILSRANPADVARIAQAENVPDSQYTLQALPFEQVAKEVCRFDLGISFVRPGRAMKASCPTKLGEYLACGVPVVANRGIGDIETWLADGCTGCLLDDFSEGAMVRAITAMETLVRSEQTRRDCRQTAVGLFALADGATRYAGIYHQLLGTEPPR</sequence>
<dbReference type="PANTHER" id="PTHR12526:SF630">
    <property type="entry name" value="GLYCOSYLTRANSFERASE"/>
    <property type="match status" value="1"/>
</dbReference>
<dbReference type="InterPro" id="IPR028098">
    <property type="entry name" value="Glyco_trans_4-like_N"/>
</dbReference>
<dbReference type="Gene3D" id="3.40.50.2000">
    <property type="entry name" value="Glycogen Phosphorylase B"/>
    <property type="match status" value="2"/>
</dbReference>
<dbReference type="SUPFAM" id="SSF53756">
    <property type="entry name" value="UDP-Glycosyltransferase/glycogen phosphorylase"/>
    <property type="match status" value="1"/>
</dbReference>
<proteinExistence type="predicted"/>
<dbReference type="EMBL" id="SRLE01000008">
    <property type="protein sequence ID" value="TGD73114.1"/>
    <property type="molecule type" value="Genomic_DNA"/>
</dbReference>
<dbReference type="GO" id="GO:0016757">
    <property type="term" value="F:glycosyltransferase activity"/>
    <property type="evidence" value="ECO:0007669"/>
    <property type="project" value="UniProtKB-ARBA"/>
</dbReference>
<evidence type="ECO:0000313" key="2">
    <source>
        <dbReference type="EMBL" id="TGD73114.1"/>
    </source>
</evidence>
<gene>
    <name evidence="2" type="ORF">E4634_12600</name>
</gene>
<dbReference type="Proteomes" id="UP000298050">
    <property type="component" value="Unassembled WGS sequence"/>
</dbReference>
<comment type="caution">
    <text evidence="2">The sequence shown here is derived from an EMBL/GenBank/DDBJ whole genome shotgun (WGS) entry which is preliminary data.</text>
</comment>
<accession>A0A4Z0M116</accession>
<organism evidence="2 3">
    <name type="scientific">Mangrovimicrobium sediminis</name>
    <dbReference type="NCBI Taxonomy" id="2562682"/>
    <lineage>
        <taxon>Bacteria</taxon>
        <taxon>Pseudomonadati</taxon>
        <taxon>Pseudomonadota</taxon>
        <taxon>Gammaproteobacteria</taxon>
        <taxon>Cellvibrionales</taxon>
        <taxon>Halieaceae</taxon>
        <taxon>Mangrovimicrobium</taxon>
    </lineage>
</organism>
<dbReference type="Pfam" id="PF13692">
    <property type="entry name" value="Glyco_trans_1_4"/>
    <property type="match status" value="1"/>
</dbReference>
<dbReference type="AlphaFoldDB" id="A0A4Z0M116"/>
<reference evidence="2 3" key="1">
    <citation type="submission" date="2019-04" db="EMBL/GenBank/DDBJ databases">
        <title>Taxonomy of novel Haliea sp. from mangrove soil of West Coast of India.</title>
        <authorList>
            <person name="Verma A."/>
            <person name="Kumar P."/>
            <person name="Krishnamurthi S."/>
        </authorList>
    </citation>
    <scope>NUCLEOTIDE SEQUENCE [LARGE SCALE GENOMIC DNA]</scope>
    <source>
        <strain evidence="2 3">SAOS-164</strain>
    </source>
</reference>
<dbReference type="Pfam" id="PF13579">
    <property type="entry name" value="Glyco_trans_4_4"/>
    <property type="match status" value="1"/>
</dbReference>
<keyword evidence="3" id="KW-1185">Reference proteome</keyword>
<name>A0A4Z0M116_9GAMM</name>
<dbReference type="PANTHER" id="PTHR12526">
    <property type="entry name" value="GLYCOSYLTRANSFERASE"/>
    <property type="match status" value="1"/>
</dbReference>
<evidence type="ECO:0000313" key="3">
    <source>
        <dbReference type="Proteomes" id="UP000298050"/>
    </source>
</evidence>
<feature type="domain" description="Glycosyltransferase subfamily 4-like N-terminal" evidence="1">
    <location>
        <begin position="20"/>
        <end position="181"/>
    </location>
</feature>
<evidence type="ECO:0000259" key="1">
    <source>
        <dbReference type="Pfam" id="PF13579"/>
    </source>
</evidence>
<dbReference type="RefSeq" id="WP_135444403.1">
    <property type="nucleotide sequence ID" value="NZ_SRLE01000008.1"/>
</dbReference>
<protein>
    <recommendedName>
        <fullName evidence="1">Glycosyltransferase subfamily 4-like N-terminal domain-containing protein</fullName>
    </recommendedName>
</protein>